<protein>
    <recommendedName>
        <fullName evidence="3">XRE family transcriptional regulator</fullName>
    </recommendedName>
</protein>
<accession>A0ABV6U4E7</accession>
<organism evidence="1 2">
    <name type="scientific">Sphaerimonospora cavernae</name>
    <dbReference type="NCBI Taxonomy" id="1740611"/>
    <lineage>
        <taxon>Bacteria</taxon>
        <taxon>Bacillati</taxon>
        <taxon>Actinomycetota</taxon>
        <taxon>Actinomycetes</taxon>
        <taxon>Streptosporangiales</taxon>
        <taxon>Streptosporangiaceae</taxon>
        <taxon>Sphaerimonospora</taxon>
    </lineage>
</organism>
<gene>
    <name evidence="1" type="ORF">ACFHYQ_13575</name>
</gene>
<dbReference type="SUPFAM" id="SSF48452">
    <property type="entry name" value="TPR-like"/>
    <property type="match status" value="1"/>
</dbReference>
<reference evidence="1 2" key="1">
    <citation type="submission" date="2024-09" db="EMBL/GenBank/DDBJ databases">
        <authorList>
            <person name="Sun Q."/>
            <person name="Mori K."/>
        </authorList>
    </citation>
    <scope>NUCLEOTIDE SEQUENCE [LARGE SCALE GENOMIC DNA]</scope>
    <source>
        <strain evidence="1 2">TBRC 1851</strain>
    </source>
</reference>
<comment type="caution">
    <text evidence="1">The sequence shown here is derived from an EMBL/GenBank/DDBJ whole genome shotgun (WGS) entry which is preliminary data.</text>
</comment>
<sequence length="458" mass="50056">MVTVLRQLAQAKGLVAYRHFSRAYEAAARELGYHNLAIGERQWDRWLSARLKGLPYPKACEVLEHIFDLPASELFAAAPSTTDGVDTEPGQGLTPAHLVAAPVDVQPRGMYEMMKDAASQSRDAAGDAERELGPAAMEQLQDDVVHLARTYLLRSPMGLFPELVAVRERILAKMAETRKPAQLSDLNFLAGVSSTLLAEVCIDLGEMKMAVDHARAAWSYAASIDHVPLAVWARGMMATSAYWANQPRDAVVAISKAEQHRPVGIAAARVHSIAARAWSHMGETDKTVQSIRVAMNARAADERGDELQAIGGVFDWDPVREQRCYSSALLQLLQLRRADFDQSAIRRFTGEVLAYTRQALEDAQAVPDEDRSQTVEATIGIETATAWVILGDLPNARQTLTEVLELPADLRTFPVLHRLNGLRTQLALTPAGRAAEQLSDDLASFIQGSTVRALPPGA</sequence>
<proteinExistence type="predicted"/>
<dbReference type="EMBL" id="JBHMQT010000032">
    <property type="protein sequence ID" value="MFC0863323.1"/>
    <property type="molecule type" value="Genomic_DNA"/>
</dbReference>
<dbReference type="Proteomes" id="UP001589870">
    <property type="component" value="Unassembled WGS sequence"/>
</dbReference>
<evidence type="ECO:0000313" key="2">
    <source>
        <dbReference type="Proteomes" id="UP001589870"/>
    </source>
</evidence>
<dbReference type="InterPro" id="IPR011990">
    <property type="entry name" value="TPR-like_helical_dom_sf"/>
</dbReference>
<dbReference type="RefSeq" id="WP_394301479.1">
    <property type="nucleotide sequence ID" value="NZ_JBHMQT010000032.1"/>
</dbReference>
<keyword evidence="2" id="KW-1185">Reference proteome</keyword>
<evidence type="ECO:0008006" key="3">
    <source>
        <dbReference type="Google" id="ProtNLM"/>
    </source>
</evidence>
<name>A0ABV6U4E7_9ACTN</name>
<evidence type="ECO:0000313" key="1">
    <source>
        <dbReference type="EMBL" id="MFC0863323.1"/>
    </source>
</evidence>